<accession>A0A345XTC6</accession>
<dbReference type="SUPFAM" id="SSF52540">
    <property type="entry name" value="P-loop containing nucleoside triphosphate hydrolases"/>
    <property type="match status" value="1"/>
</dbReference>
<dbReference type="Pfam" id="PF00005">
    <property type="entry name" value="ABC_tran"/>
    <property type="match status" value="1"/>
</dbReference>
<evidence type="ECO:0000256" key="1">
    <source>
        <dbReference type="ARBA" id="ARBA00022448"/>
    </source>
</evidence>
<protein>
    <submittedName>
        <fullName evidence="6">ABC transporter ATP-binding protein</fullName>
    </submittedName>
</protein>
<dbReference type="FunFam" id="3.40.50.300:FF:000134">
    <property type="entry name" value="Iron-enterobactin ABC transporter ATP-binding protein"/>
    <property type="match status" value="1"/>
</dbReference>
<reference evidence="6 7" key="1">
    <citation type="submission" date="2018-07" db="EMBL/GenBank/DDBJ databases">
        <title>Draft genome of the type strain Streptomyces armeniacus ATCC 15676.</title>
        <authorList>
            <person name="Labana P."/>
            <person name="Gosse J.T."/>
            <person name="Boddy C.N."/>
        </authorList>
    </citation>
    <scope>NUCLEOTIDE SEQUENCE [LARGE SCALE GENOMIC DNA]</scope>
    <source>
        <strain evidence="6 7">ATCC 15676</strain>
    </source>
</reference>
<name>A0A345XTC6_9ACTN</name>
<dbReference type="PANTHER" id="PTHR42794:SF2">
    <property type="entry name" value="ABC TRANSPORTER ATP-BINDING PROTEIN"/>
    <property type="match status" value="1"/>
</dbReference>
<dbReference type="CDD" id="cd03214">
    <property type="entry name" value="ABC_Iron-Siderophores_B12_Hemin"/>
    <property type="match status" value="1"/>
</dbReference>
<feature type="domain" description="ABC transporter" evidence="5">
    <location>
        <begin position="3"/>
        <end position="235"/>
    </location>
</feature>
<dbReference type="InterPro" id="IPR027417">
    <property type="entry name" value="P-loop_NTPase"/>
</dbReference>
<keyword evidence="7" id="KW-1185">Reference proteome</keyword>
<keyword evidence="3 6" id="KW-0067">ATP-binding</keyword>
<dbReference type="EMBL" id="CP031320">
    <property type="protein sequence ID" value="AXK34892.1"/>
    <property type="molecule type" value="Genomic_DNA"/>
</dbReference>
<dbReference type="InterPro" id="IPR003439">
    <property type="entry name" value="ABC_transporter-like_ATP-bd"/>
</dbReference>
<dbReference type="PROSITE" id="PS00211">
    <property type="entry name" value="ABC_TRANSPORTER_1"/>
    <property type="match status" value="1"/>
</dbReference>
<dbReference type="AlphaFoldDB" id="A0A345XTC6"/>
<dbReference type="Proteomes" id="UP000254425">
    <property type="component" value="Chromosome"/>
</dbReference>
<evidence type="ECO:0000256" key="2">
    <source>
        <dbReference type="ARBA" id="ARBA00022741"/>
    </source>
</evidence>
<dbReference type="InterPro" id="IPR003593">
    <property type="entry name" value="AAA+_ATPase"/>
</dbReference>
<dbReference type="SMART" id="SM00382">
    <property type="entry name" value="AAA"/>
    <property type="match status" value="1"/>
</dbReference>
<evidence type="ECO:0000259" key="5">
    <source>
        <dbReference type="PROSITE" id="PS50893"/>
    </source>
</evidence>
<evidence type="ECO:0000256" key="3">
    <source>
        <dbReference type="ARBA" id="ARBA00022840"/>
    </source>
</evidence>
<dbReference type="PROSITE" id="PS50893">
    <property type="entry name" value="ABC_TRANSPORTER_2"/>
    <property type="match status" value="1"/>
</dbReference>
<dbReference type="Gene3D" id="3.40.50.300">
    <property type="entry name" value="P-loop containing nucleotide triphosphate hydrolases"/>
    <property type="match status" value="1"/>
</dbReference>
<dbReference type="KEGG" id="sarm:DVA86_21815"/>
<organism evidence="6 7">
    <name type="scientific">Streptomyces armeniacus</name>
    <dbReference type="NCBI Taxonomy" id="83291"/>
    <lineage>
        <taxon>Bacteria</taxon>
        <taxon>Bacillati</taxon>
        <taxon>Actinomycetota</taxon>
        <taxon>Actinomycetes</taxon>
        <taxon>Kitasatosporales</taxon>
        <taxon>Streptomycetaceae</taxon>
        <taxon>Streptomyces</taxon>
    </lineage>
</organism>
<keyword evidence="1" id="KW-0813">Transport</keyword>
<dbReference type="GO" id="GO:0016887">
    <property type="term" value="F:ATP hydrolysis activity"/>
    <property type="evidence" value="ECO:0007669"/>
    <property type="project" value="InterPro"/>
</dbReference>
<proteinExistence type="predicted"/>
<dbReference type="PANTHER" id="PTHR42794">
    <property type="entry name" value="HEMIN IMPORT ATP-BINDING PROTEIN HMUV"/>
    <property type="match status" value="1"/>
</dbReference>
<sequence length="307" mass="32188">MELTLDALSVVTDGKSLVSELSLDVPSGRVVGLVGPNGSGKSTALRCVYRALRPTSGTVRAGGDDLARLPVRQSAQAVAALTQDGGIDLDFTVEEVVALGRAPYLRGNQPLSRRERELCVRAMDRLDLRHLAHRGVLTLSGGERQRVLVARALVQEPEILVLDEPTNHLDVRHQVELLSLLRGAGVTVLVVLHDLNLAAAACDRLGVLAHGRLVAAGTPAEVLTAELIAEVFGVRASVVEHPLTGDPQLLYALSPSPPLFASEAQGPEPPCSAGESRSSEPLAPSEPLGSSEPLAPSNPKGSTTPCP</sequence>
<keyword evidence="2" id="KW-0547">Nucleotide-binding</keyword>
<evidence type="ECO:0000313" key="7">
    <source>
        <dbReference type="Proteomes" id="UP000254425"/>
    </source>
</evidence>
<dbReference type="InterPro" id="IPR017871">
    <property type="entry name" value="ABC_transporter-like_CS"/>
</dbReference>
<feature type="region of interest" description="Disordered" evidence="4">
    <location>
        <begin position="259"/>
        <end position="307"/>
    </location>
</feature>
<dbReference type="RefSeq" id="WP_208880661.1">
    <property type="nucleotide sequence ID" value="NZ_CP031320.1"/>
</dbReference>
<dbReference type="GO" id="GO:0005524">
    <property type="term" value="F:ATP binding"/>
    <property type="evidence" value="ECO:0007669"/>
    <property type="project" value="UniProtKB-KW"/>
</dbReference>
<gene>
    <name evidence="6" type="ORF">DVA86_21815</name>
</gene>
<evidence type="ECO:0000256" key="4">
    <source>
        <dbReference type="SAM" id="MobiDB-lite"/>
    </source>
</evidence>
<evidence type="ECO:0000313" key="6">
    <source>
        <dbReference type="EMBL" id="AXK34892.1"/>
    </source>
</evidence>